<reference evidence="3 4" key="1">
    <citation type="submission" date="2020-08" db="EMBL/GenBank/DDBJ databases">
        <title>Genomic Encyclopedia of Type Strains, Phase IV (KMG-IV): sequencing the most valuable type-strain genomes for metagenomic binning, comparative biology and taxonomic classification.</title>
        <authorList>
            <person name="Goeker M."/>
        </authorList>
    </citation>
    <scope>NUCLEOTIDE SEQUENCE [LARGE SCALE GENOMIC DNA]</scope>
    <source>
        <strain evidence="3 4">DSM 26287</strain>
    </source>
</reference>
<dbReference type="SUPFAM" id="SSF51430">
    <property type="entry name" value="NAD(P)-linked oxidoreductase"/>
    <property type="match status" value="1"/>
</dbReference>
<dbReference type="GO" id="GO:0016491">
    <property type="term" value="F:oxidoreductase activity"/>
    <property type="evidence" value="ECO:0007669"/>
    <property type="project" value="UniProtKB-KW"/>
</dbReference>
<name>A0A7X0NFG0_9GAMM</name>
<protein>
    <submittedName>
        <fullName evidence="3">Aryl-alcohol dehydrogenase-like predicted oxidoreductase</fullName>
    </submittedName>
</protein>
<evidence type="ECO:0000313" key="3">
    <source>
        <dbReference type="EMBL" id="MBB6542493.1"/>
    </source>
</evidence>
<dbReference type="PRINTS" id="PR00069">
    <property type="entry name" value="ALDKETRDTASE"/>
</dbReference>
<dbReference type="PANTHER" id="PTHR43364">
    <property type="entry name" value="NADH-SPECIFIC METHYLGLYOXAL REDUCTASE-RELATED"/>
    <property type="match status" value="1"/>
</dbReference>
<evidence type="ECO:0000256" key="1">
    <source>
        <dbReference type="ARBA" id="ARBA00023002"/>
    </source>
</evidence>
<keyword evidence="1" id="KW-0560">Oxidoreductase</keyword>
<dbReference type="EMBL" id="JACHHU010000005">
    <property type="protein sequence ID" value="MBB6542493.1"/>
    <property type="molecule type" value="Genomic_DNA"/>
</dbReference>
<dbReference type="InterPro" id="IPR036812">
    <property type="entry name" value="NAD(P)_OxRdtase_dom_sf"/>
</dbReference>
<proteinExistence type="predicted"/>
<dbReference type="InterPro" id="IPR023210">
    <property type="entry name" value="NADP_OxRdtase_dom"/>
</dbReference>
<dbReference type="Pfam" id="PF00248">
    <property type="entry name" value="Aldo_ket_red"/>
    <property type="match status" value="1"/>
</dbReference>
<accession>A0A7X0NFG0</accession>
<comment type="caution">
    <text evidence="3">The sequence shown here is derived from an EMBL/GenBank/DDBJ whole genome shotgun (WGS) entry which is preliminary data.</text>
</comment>
<keyword evidence="4" id="KW-1185">Reference proteome</keyword>
<gene>
    <name evidence="3" type="ORF">HNQ55_000982</name>
</gene>
<dbReference type="AlphaFoldDB" id="A0A7X0NFG0"/>
<organism evidence="3 4">
    <name type="scientific">Thalassotalea piscium</name>
    <dbReference type="NCBI Taxonomy" id="1230533"/>
    <lineage>
        <taxon>Bacteria</taxon>
        <taxon>Pseudomonadati</taxon>
        <taxon>Pseudomonadota</taxon>
        <taxon>Gammaproteobacteria</taxon>
        <taxon>Alteromonadales</taxon>
        <taxon>Colwelliaceae</taxon>
        <taxon>Thalassotalea</taxon>
    </lineage>
</organism>
<sequence>MEFSPLGASKISVSRVCLGTMTWGIQNTQSEADQQLDYATNQGINFIDTAEMYPIPPNQETSGQTEVILGNWLSENNKKRKDLVVATKVAGPGLQWIREGSNITGSSVIQAVNNSLKRLQTDYIDLYQLHWPNRVSPHFGKQWPNQIPLTDVNSAEQVDQMHDILSGLSQCVNDGKIRFCGLSDDTPWGINTYLKLAQEHNLPRMVSIQNEFNLLHSKDWPYLIENCVHEDIAYLPWSPLASGALSGKYINGARPQGSRWTLMQRNGLFRDTPIANQAIKQYCQLAQDHNFTPAELALAWCNKIDGVTSTIIGATNMAQLKENINAFTKPVSDELFSQIEVIMKQYPAAF</sequence>
<dbReference type="InterPro" id="IPR020471">
    <property type="entry name" value="AKR"/>
</dbReference>
<dbReference type="RefSeq" id="WP_184423197.1">
    <property type="nucleotide sequence ID" value="NZ_AP027362.1"/>
</dbReference>
<evidence type="ECO:0000313" key="4">
    <source>
        <dbReference type="Proteomes" id="UP000537141"/>
    </source>
</evidence>
<dbReference type="InterPro" id="IPR050523">
    <property type="entry name" value="AKR_Detox_Biosynth"/>
</dbReference>
<dbReference type="Proteomes" id="UP000537141">
    <property type="component" value="Unassembled WGS sequence"/>
</dbReference>
<dbReference type="Gene3D" id="3.20.20.100">
    <property type="entry name" value="NADP-dependent oxidoreductase domain"/>
    <property type="match status" value="1"/>
</dbReference>
<evidence type="ECO:0000259" key="2">
    <source>
        <dbReference type="Pfam" id="PF00248"/>
    </source>
</evidence>
<feature type="domain" description="NADP-dependent oxidoreductase" evidence="2">
    <location>
        <begin position="16"/>
        <end position="341"/>
    </location>
</feature>
<dbReference type="PANTHER" id="PTHR43364:SF4">
    <property type="entry name" value="NAD(P)-LINKED OXIDOREDUCTASE SUPERFAMILY PROTEIN"/>
    <property type="match status" value="1"/>
</dbReference>
<dbReference type="CDD" id="cd19094">
    <property type="entry name" value="AKR_Tas-like"/>
    <property type="match status" value="1"/>
</dbReference>